<dbReference type="InterPro" id="IPR016185">
    <property type="entry name" value="PreATP-grasp_dom_sf"/>
</dbReference>
<evidence type="ECO:0000313" key="17">
    <source>
        <dbReference type="Proteomes" id="UP001205185"/>
    </source>
</evidence>
<evidence type="ECO:0000256" key="5">
    <source>
        <dbReference type="ARBA" id="ARBA00022723"/>
    </source>
</evidence>
<comment type="caution">
    <text evidence="16">The sequence shown here is derived from an EMBL/GenBank/DDBJ whole genome shotgun (WGS) entry which is preliminary data.</text>
</comment>
<dbReference type="NCBIfam" id="NF002528">
    <property type="entry name" value="PRK01966.1-4"/>
    <property type="match status" value="1"/>
</dbReference>
<reference evidence="16 17" key="1">
    <citation type="submission" date="2022-06" db="EMBL/GenBank/DDBJ databases">
        <title>Genomic Encyclopedia of Archaeal and Bacterial Type Strains, Phase II (KMG-II): from individual species to whole genera.</title>
        <authorList>
            <person name="Goeker M."/>
        </authorList>
    </citation>
    <scope>NUCLEOTIDE SEQUENCE [LARGE SCALE GENOMIC DNA]</scope>
    <source>
        <strain evidence="16 17">DSM 44255</strain>
    </source>
</reference>
<dbReference type="InterPro" id="IPR011761">
    <property type="entry name" value="ATP-grasp"/>
</dbReference>
<evidence type="ECO:0000259" key="15">
    <source>
        <dbReference type="PROSITE" id="PS50975"/>
    </source>
</evidence>
<dbReference type="InterPro" id="IPR000291">
    <property type="entry name" value="D-Ala_lig_Van_CS"/>
</dbReference>
<evidence type="ECO:0000256" key="14">
    <source>
        <dbReference type="PROSITE-ProRule" id="PRU00409"/>
    </source>
</evidence>
<dbReference type="PROSITE" id="PS00844">
    <property type="entry name" value="DALA_DALA_LIGASE_2"/>
    <property type="match status" value="1"/>
</dbReference>
<comment type="pathway">
    <text evidence="13">Cell wall biogenesis; peptidoglycan biosynthesis.</text>
</comment>
<sequence length="351" mass="36433">MTGAESVPTGVGSTGVGYALTRAESVWTGPERVVAQRTRVAVIGGGQNVEHEVSLASAASARTALDPERYEAVAFTIRRDGVWCDAAGLPFGTSPASSLAGALPVLARCEVVLPLLHGPLGEDGAIAALCELAGLRYVGSPPRAGALAMDKWATKLVAEAVGVRTAPGRLVTAGDEVVFERPVVVKPVAAGSSFGVRLVRQSADLRPALDAAFDHDDRVLVEHVVTGREIDIAILDTPTGGFLTGPPLEVVVTGDLFDTTTKYGGEAEFLVPAPLSAEESTALTTAAHRVYQALGCRGVARVDFFLTASGPVLNEVNTMPGMTEASQVPKMFAAAGLPYPDLLDLLLRAAR</sequence>
<dbReference type="SUPFAM" id="SSF56059">
    <property type="entry name" value="Glutathione synthetase ATP-binding domain-like"/>
    <property type="match status" value="1"/>
</dbReference>
<dbReference type="PIRSF" id="PIRSF039102">
    <property type="entry name" value="Ddl/VanB"/>
    <property type="match status" value="1"/>
</dbReference>
<protein>
    <recommendedName>
        <fullName evidence="13">D-alanine--D-alanine ligase</fullName>
        <ecNumber evidence="13">6.3.2.4</ecNumber>
    </recommendedName>
    <alternativeName>
        <fullName evidence="13">D-Ala-D-Ala ligase</fullName>
    </alternativeName>
    <alternativeName>
        <fullName evidence="13">D-alanylalanine synthetase</fullName>
    </alternativeName>
</protein>
<keyword evidence="11" id="KW-0464">Manganese</keyword>
<dbReference type="InterPro" id="IPR011095">
    <property type="entry name" value="Dala_Dala_lig_C"/>
</dbReference>
<dbReference type="HAMAP" id="MF_00047">
    <property type="entry name" value="Dala_Dala_lig"/>
    <property type="match status" value="1"/>
</dbReference>
<dbReference type="SUPFAM" id="SSF52440">
    <property type="entry name" value="PreATP-grasp domain"/>
    <property type="match status" value="1"/>
</dbReference>
<keyword evidence="6 14" id="KW-0547">Nucleotide-binding</keyword>
<evidence type="ECO:0000256" key="13">
    <source>
        <dbReference type="HAMAP-Rule" id="MF_00047"/>
    </source>
</evidence>
<organism evidence="16 17">
    <name type="scientific">Actinokineospora diospyrosa</name>
    <dbReference type="NCBI Taxonomy" id="103728"/>
    <lineage>
        <taxon>Bacteria</taxon>
        <taxon>Bacillati</taxon>
        <taxon>Actinomycetota</taxon>
        <taxon>Actinomycetes</taxon>
        <taxon>Pseudonocardiales</taxon>
        <taxon>Pseudonocardiaceae</taxon>
        <taxon>Actinokineospora</taxon>
    </lineage>
</organism>
<keyword evidence="8" id="KW-0460">Magnesium</keyword>
<dbReference type="GO" id="GO:0016874">
    <property type="term" value="F:ligase activity"/>
    <property type="evidence" value="ECO:0007669"/>
    <property type="project" value="UniProtKB-KW"/>
</dbReference>
<dbReference type="RefSeq" id="WP_253887173.1">
    <property type="nucleotide sequence ID" value="NZ_JAMTCO010000006.1"/>
</dbReference>
<dbReference type="PANTHER" id="PTHR23132:SF25">
    <property type="entry name" value="D-ALANINE--D-ALANINE LIGASE A"/>
    <property type="match status" value="1"/>
</dbReference>
<comment type="cofactor">
    <cofactor evidence="2">
        <name>Mg(2+)</name>
        <dbReference type="ChEBI" id="CHEBI:18420"/>
    </cofactor>
</comment>
<evidence type="ECO:0000256" key="9">
    <source>
        <dbReference type="ARBA" id="ARBA00022960"/>
    </source>
</evidence>
<feature type="domain" description="ATP-grasp" evidence="15">
    <location>
        <begin position="155"/>
        <end position="348"/>
    </location>
</feature>
<dbReference type="Proteomes" id="UP001205185">
    <property type="component" value="Unassembled WGS sequence"/>
</dbReference>
<dbReference type="PROSITE" id="PS00843">
    <property type="entry name" value="DALA_DALA_LIGASE_1"/>
    <property type="match status" value="1"/>
</dbReference>
<evidence type="ECO:0000256" key="3">
    <source>
        <dbReference type="ARBA" id="ARBA00010871"/>
    </source>
</evidence>
<keyword evidence="7 14" id="KW-0067">ATP-binding</keyword>
<keyword evidence="4 13" id="KW-0436">Ligase</keyword>
<dbReference type="InterPro" id="IPR011127">
    <property type="entry name" value="Dala_Dala_lig_N"/>
</dbReference>
<keyword evidence="5" id="KW-0479">Metal-binding</keyword>
<comment type="subcellular location">
    <subcellularLocation>
        <location evidence="13">Cytoplasm</location>
    </subcellularLocation>
</comment>
<comment type="similarity">
    <text evidence="3 13">Belongs to the D-alanine--D-alanine ligase family.</text>
</comment>
<evidence type="ECO:0000256" key="11">
    <source>
        <dbReference type="ARBA" id="ARBA00023211"/>
    </source>
</evidence>
<dbReference type="InterPro" id="IPR013815">
    <property type="entry name" value="ATP_grasp_subdomain_1"/>
</dbReference>
<comment type="catalytic activity">
    <reaction evidence="13">
        <text>2 D-alanine + ATP = D-alanyl-D-alanine + ADP + phosphate + H(+)</text>
        <dbReference type="Rhea" id="RHEA:11224"/>
        <dbReference type="ChEBI" id="CHEBI:15378"/>
        <dbReference type="ChEBI" id="CHEBI:30616"/>
        <dbReference type="ChEBI" id="CHEBI:43474"/>
        <dbReference type="ChEBI" id="CHEBI:57416"/>
        <dbReference type="ChEBI" id="CHEBI:57822"/>
        <dbReference type="ChEBI" id="CHEBI:456216"/>
        <dbReference type="EC" id="6.3.2.4"/>
    </reaction>
</comment>
<evidence type="ECO:0000256" key="7">
    <source>
        <dbReference type="ARBA" id="ARBA00022840"/>
    </source>
</evidence>
<dbReference type="EC" id="6.3.2.4" evidence="13"/>
<evidence type="ECO:0000256" key="1">
    <source>
        <dbReference type="ARBA" id="ARBA00001936"/>
    </source>
</evidence>
<dbReference type="Gene3D" id="3.40.50.20">
    <property type="match status" value="1"/>
</dbReference>
<evidence type="ECO:0000256" key="8">
    <source>
        <dbReference type="ARBA" id="ARBA00022842"/>
    </source>
</evidence>
<evidence type="ECO:0000256" key="2">
    <source>
        <dbReference type="ARBA" id="ARBA00001946"/>
    </source>
</evidence>
<keyword evidence="12 13" id="KW-0961">Cell wall biogenesis/degradation</keyword>
<dbReference type="EMBL" id="JAMTCO010000006">
    <property type="protein sequence ID" value="MCP2270189.1"/>
    <property type="molecule type" value="Genomic_DNA"/>
</dbReference>
<evidence type="ECO:0000256" key="6">
    <source>
        <dbReference type="ARBA" id="ARBA00022741"/>
    </source>
</evidence>
<dbReference type="Pfam" id="PF01820">
    <property type="entry name" value="Dala_Dala_lig_N"/>
    <property type="match status" value="1"/>
</dbReference>
<dbReference type="Gene3D" id="3.30.470.20">
    <property type="entry name" value="ATP-grasp fold, B domain"/>
    <property type="match status" value="1"/>
</dbReference>
<gene>
    <name evidence="13" type="primary">ddl</name>
    <name evidence="16" type="ORF">LV75_002690</name>
</gene>
<comment type="function">
    <text evidence="13">Cell wall formation.</text>
</comment>
<keyword evidence="9 13" id="KW-0133">Cell shape</keyword>
<name>A0ABT1IC32_9PSEU</name>
<dbReference type="PANTHER" id="PTHR23132">
    <property type="entry name" value="D-ALANINE--D-ALANINE LIGASE"/>
    <property type="match status" value="1"/>
</dbReference>
<accession>A0ABT1IC32</accession>
<keyword evidence="10 13" id="KW-0573">Peptidoglycan synthesis</keyword>
<evidence type="ECO:0000256" key="4">
    <source>
        <dbReference type="ARBA" id="ARBA00022598"/>
    </source>
</evidence>
<dbReference type="InterPro" id="IPR005905">
    <property type="entry name" value="D_ala_D_ala"/>
</dbReference>
<evidence type="ECO:0000256" key="10">
    <source>
        <dbReference type="ARBA" id="ARBA00022984"/>
    </source>
</evidence>
<evidence type="ECO:0000256" key="12">
    <source>
        <dbReference type="ARBA" id="ARBA00023316"/>
    </source>
</evidence>
<evidence type="ECO:0000313" key="16">
    <source>
        <dbReference type="EMBL" id="MCP2270189.1"/>
    </source>
</evidence>
<comment type="cofactor">
    <cofactor evidence="1">
        <name>Mn(2+)</name>
        <dbReference type="ChEBI" id="CHEBI:29035"/>
    </cofactor>
</comment>
<dbReference type="PROSITE" id="PS50975">
    <property type="entry name" value="ATP_GRASP"/>
    <property type="match status" value="1"/>
</dbReference>
<dbReference type="NCBIfam" id="TIGR01205">
    <property type="entry name" value="D_ala_D_alaTIGR"/>
    <property type="match status" value="1"/>
</dbReference>
<keyword evidence="13" id="KW-0963">Cytoplasm</keyword>
<proteinExistence type="inferred from homology"/>
<dbReference type="Pfam" id="PF07478">
    <property type="entry name" value="Dala_Dala_lig_C"/>
    <property type="match status" value="1"/>
</dbReference>
<keyword evidence="17" id="KW-1185">Reference proteome</keyword>
<dbReference type="Gene3D" id="3.30.1490.20">
    <property type="entry name" value="ATP-grasp fold, A domain"/>
    <property type="match status" value="1"/>
</dbReference>